<dbReference type="SUPFAM" id="SSF63411">
    <property type="entry name" value="LuxS/MPP-like metallohydrolase"/>
    <property type="match status" value="1"/>
</dbReference>
<evidence type="ECO:0000256" key="5">
    <source>
        <dbReference type="ARBA" id="ARBA00023049"/>
    </source>
</evidence>
<dbReference type="EMBL" id="CP118868">
    <property type="protein sequence ID" value="WEG35908.1"/>
    <property type="molecule type" value="Genomic_DNA"/>
</dbReference>
<evidence type="ECO:0000256" key="6">
    <source>
        <dbReference type="SAM" id="MobiDB-lite"/>
    </source>
</evidence>
<dbReference type="Pfam" id="PF05193">
    <property type="entry name" value="Peptidase_M16_C"/>
    <property type="match status" value="1"/>
</dbReference>
<dbReference type="PANTHER" id="PTHR43690">
    <property type="entry name" value="NARDILYSIN"/>
    <property type="match status" value="1"/>
</dbReference>
<evidence type="ECO:0000313" key="10">
    <source>
        <dbReference type="Proteomes" id="UP001220478"/>
    </source>
</evidence>
<keyword evidence="3" id="KW-0378">Hydrolase</keyword>
<evidence type="ECO:0000256" key="3">
    <source>
        <dbReference type="ARBA" id="ARBA00022801"/>
    </source>
</evidence>
<feature type="region of interest" description="Disordered" evidence="6">
    <location>
        <begin position="440"/>
        <end position="460"/>
    </location>
</feature>
<dbReference type="InterPro" id="IPR050626">
    <property type="entry name" value="Peptidase_M16"/>
</dbReference>
<evidence type="ECO:0000256" key="1">
    <source>
        <dbReference type="ARBA" id="ARBA00007261"/>
    </source>
</evidence>
<dbReference type="Pfam" id="PF00675">
    <property type="entry name" value="Peptidase_M16"/>
    <property type="match status" value="1"/>
</dbReference>
<evidence type="ECO:0000256" key="4">
    <source>
        <dbReference type="ARBA" id="ARBA00022833"/>
    </source>
</evidence>
<keyword evidence="10" id="KW-1185">Reference proteome</keyword>
<keyword evidence="4" id="KW-0862">Zinc</keyword>
<keyword evidence="2" id="KW-0645">Protease</keyword>
<accession>A0ABY8C5G4</accession>
<dbReference type="InterPro" id="IPR011249">
    <property type="entry name" value="Metalloenz_LuxS/M16"/>
</dbReference>
<gene>
    <name evidence="9" type="ORF">PYS61_01705</name>
</gene>
<feature type="domain" description="Peptidase M16 N-terminal" evidence="7">
    <location>
        <begin position="70"/>
        <end position="183"/>
    </location>
</feature>
<dbReference type="RefSeq" id="WP_315571964.1">
    <property type="nucleotide sequence ID" value="NZ_CP118868.1"/>
</dbReference>
<evidence type="ECO:0000259" key="7">
    <source>
        <dbReference type="Pfam" id="PF00675"/>
    </source>
</evidence>
<dbReference type="InterPro" id="IPR011765">
    <property type="entry name" value="Pept_M16_N"/>
</dbReference>
<dbReference type="InterPro" id="IPR007863">
    <property type="entry name" value="Peptidase_M16_C"/>
</dbReference>
<organism evidence="9 10">
    <name type="scientific">Amygdalobacter indicium</name>
    <dbReference type="NCBI Taxonomy" id="3029272"/>
    <lineage>
        <taxon>Bacteria</taxon>
        <taxon>Bacillati</taxon>
        <taxon>Bacillota</taxon>
        <taxon>Clostridia</taxon>
        <taxon>Eubacteriales</taxon>
        <taxon>Oscillospiraceae</taxon>
        <taxon>Amygdalobacter</taxon>
    </lineage>
</organism>
<feature type="domain" description="Peptidase M16 C-terminal" evidence="8">
    <location>
        <begin position="192"/>
        <end position="358"/>
    </location>
</feature>
<keyword evidence="5" id="KW-0482">Metalloprotease</keyword>
<reference evidence="9 10" key="1">
    <citation type="submission" date="2023-02" db="EMBL/GenBank/DDBJ databases">
        <title>Novel Oscillospiraceae bacterial genomes.</title>
        <authorList>
            <person name="Srinivasan S."/>
            <person name="Austin M.N."/>
            <person name="Fiedler T.L."/>
            <person name="Strenk S.M."/>
            <person name="Agnew K.J."/>
            <person name="Nagana Gowda G.A."/>
            <person name="Raftery D."/>
            <person name="Beamer M.A."/>
            <person name="Achilles S.L."/>
            <person name="Wiesenfeld H.C."/>
            <person name="Fredricks D.N."/>
            <person name="Hillier S.L."/>
        </authorList>
    </citation>
    <scope>NUCLEOTIDE SEQUENCE [LARGE SCALE GENOMIC DNA]</scope>
    <source>
        <strain evidence="9 10">CHIC02 1186E3-8</strain>
    </source>
</reference>
<sequence length="460" mass="51721">MNNERKMIKRERVENFTHTSQHVYEHYSGLTISFVPKPGFNRKFVSIALPVGADHLNFYAKAGKPVCVPAGTAHFMEHCVFKHGHDFNFDDVMAGYGINANAYTTNDHTLYFFSCVDHLYEGLQLFLESLLSPDLTAERVDKERRIILSELEMYQDDVAGFAAEKLLCSLYVNHPVRNDIVGTRESLAAILPEHLQKLHSSFYRPSNMKISIVGDVNEEEVIAKIFAILEPHMQDEKLPKVLTTKVSEPSAAGKTVSSSSMQIARPYFCFGIKDPDVNSKFSMQGRELVGYEIGLSLLFDLLIGESSRVYNELFAEGLIDESFYHEFKVGSDYAYWMCASYSEDPHKAATAIYQALQQAVRNRDLGGADFALKVKAETGAFLLSLDSISSSGYKMAELLLRNLDLFDELSIYNQLDVQSLWEKAEFVLNESLQSLHIVSPLPTEKSEKPEEPAEATETVG</sequence>
<evidence type="ECO:0000259" key="8">
    <source>
        <dbReference type="Pfam" id="PF05193"/>
    </source>
</evidence>
<dbReference type="PANTHER" id="PTHR43690:SF17">
    <property type="entry name" value="PROTEIN YHJJ"/>
    <property type="match status" value="1"/>
</dbReference>
<dbReference type="NCBIfam" id="NF047421">
    <property type="entry name" value="YfmH_fam"/>
    <property type="match status" value="1"/>
</dbReference>
<evidence type="ECO:0000256" key="2">
    <source>
        <dbReference type="ARBA" id="ARBA00022670"/>
    </source>
</evidence>
<name>A0ABY8C5G4_9FIRM</name>
<proteinExistence type="inferred from homology"/>
<dbReference type="Proteomes" id="UP001220478">
    <property type="component" value="Chromosome"/>
</dbReference>
<evidence type="ECO:0000313" key="9">
    <source>
        <dbReference type="EMBL" id="WEG35908.1"/>
    </source>
</evidence>
<protein>
    <submittedName>
        <fullName evidence="9">Pitrilysin family protein</fullName>
    </submittedName>
</protein>
<dbReference type="Gene3D" id="3.30.830.10">
    <property type="entry name" value="Metalloenzyme, LuxS/M16 peptidase-like"/>
    <property type="match status" value="2"/>
</dbReference>
<comment type="similarity">
    <text evidence="1">Belongs to the peptidase M16 family.</text>
</comment>